<evidence type="ECO:0000313" key="2">
    <source>
        <dbReference type="Proteomes" id="UP000236664"/>
    </source>
</evidence>
<evidence type="ECO:0008006" key="3">
    <source>
        <dbReference type="Google" id="ProtNLM"/>
    </source>
</evidence>
<dbReference type="AlphaFoldDB" id="A0A2K0UHU4"/>
<dbReference type="EMBL" id="MTQA01000499">
    <property type="protein sequence ID" value="PNP57327.1"/>
    <property type="molecule type" value="Genomic_DNA"/>
</dbReference>
<keyword evidence="2" id="KW-1185">Reference proteome</keyword>
<gene>
    <name evidence="1" type="ORF">FNYG_15233</name>
</gene>
<dbReference type="OrthoDB" id="4886853at2759"/>
<dbReference type="STRING" id="42673.A0A2K0UHU4"/>
<reference evidence="1 2" key="1">
    <citation type="submission" date="2017-06" db="EMBL/GenBank/DDBJ databases">
        <title>Genome of Fusarium nygamai isolate CS10214.</title>
        <authorList>
            <person name="Gardiner D.M."/>
            <person name="Obanor F."/>
            <person name="Kazan K."/>
        </authorList>
    </citation>
    <scope>NUCLEOTIDE SEQUENCE [LARGE SCALE GENOMIC DNA]</scope>
    <source>
        <strain evidence="1 2">CS10214</strain>
    </source>
</reference>
<sequence length="142" mass="15762">MAQTSELAQPSSALGRWVTDFFERIFCQPDDEVSASTLRDCVAEGFTARHNHDQFSRQTFIETVMKFRAHGTTIIQETKEIQVWEAPGGSGAGCVSQLVHFTDVNKETRARTESLTLLTASVKVVNGKKVLVDLTEVMKALE</sequence>
<name>A0A2K0UHU4_GIBNY</name>
<evidence type="ECO:0000313" key="1">
    <source>
        <dbReference type="EMBL" id="PNP57327.1"/>
    </source>
</evidence>
<dbReference type="Proteomes" id="UP000236664">
    <property type="component" value="Unassembled WGS sequence"/>
</dbReference>
<accession>A0A2K0UHU4</accession>
<organism evidence="1 2">
    <name type="scientific">Gibberella nygamai</name>
    <name type="common">Bean root rot disease fungus</name>
    <name type="synonym">Fusarium nygamai</name>
    <dbReference type="NCBI Taxonomy" id="42673"/>
    <lineage>
        <taxon>Eukaryota</taxon>
        <taxon>Fungi</taxon>
        <taxon>Dikarya</taxon>
        <taxon>Ascomycota</taxon>
        <taxon>Pezizomycotina</taxon>
        <taxon>Sordariomycetes</taxon>
        <taxon>Hypocreomycetidae</taxon>
        <taxon>Hypocreales</taxon>
        <taxon>Nectriaceae</taxon>
        <taxon>Fusarium</taxon>
        <taxon>Fusarium fujikuroi species complex</taxon>
    </lineage>
</organism>
<proteinExistence type="predicted"/>
<comment type="caution">
    <text evidence="1">The sequence shown here is derived from an EMBL/GenBank/DDBJ whole genome shotgun (WGS) entry which is preliminary data.</text>
</comment>
<protein>
    <recommendedName>
        <fullName evidence="3">SnoaL-like domain-containing protein</fullName>
    </recommendedName>
</protein>